<proteinExistence type="predicted"/>
<protein>
    <submittedName>
        <fullName evidence="2">Uncharacterized protein</fullName>
    </submittedName>
</protein>
<feature type="region of interest" description="Disordered" evidence="1">
    <location>
        <begin position="1"/>
        <end position="29"/>
    </location>
</feature>
<dbReference type="Proteomes" id="UP000601027">
    <property type="component" value="Unassembled WGS sequence"/>
</dbReference>
<keyword evidence="3" id="KW-1185">Reference proteome</keyword>
<evidence type="ECO:0000313" key="3">
    <source>
        <dbReference type="Proteomes" id="UP000601027"/>
    </source>
</evidence>
<dbReference type="EMBL" id="JAEVHM010000076">
    <property type="protein sequence ID" value="MBM0233370.1"/>
    <property type="molecule type" value="Genomic_DNA"/>
</dbReference>
<reference evidence="2 3" key="1">
    <citation type="submission" date="2021-01" db="EMBL/GenBank/DDBJ databases">
        <title>Draft genome sequence of Micromonospora sp. strain STR1_7.</title>
        <authorList>
            <person name="Karlyshev A."/>
            <person name="Jawad R."/>
        </authorList>
    </citation>
    <scope>NUCLEOTIDE SEQUENCE [LARGE SCALE GENOMIC DNA]</scope>
    <source>
        <strain evidence="2 3">STR1-7</strain>
    </source>
</reference>
<sequence length="92" mass="9720">MTAGEAVQSSVPENVTASPTRRGGDPAITHRRDVRALDEHLADELPPAPVVPPSCGGAHSGPCDRWSACTGMTLTVVERDTIGRAHPWRLVA</sequence>
<evidence type="ECO:0000313" key="2">
    <source>
        <dbReference type="EMBL" id="MBM0233370.1"/>
    </source>
</evidence>
<organism evidence="2 3">
    <name type="scientific">Micromonospora parastrephiae</name>
    <dbReference type="NCBI Taxonomy" id="2806101"/>
    <lineage>
        <taxon>Bacteria</taxon>
        <taxon>Bacillati</taxon>
        <taxon>Actinomycetota</taxon>
        <taxon>Actinomycetes</taxon>
        <taxon>Micromonosporales</taxon>
        <taxon>Micromonosporaceae</taxon>
        <taxon>Micromonospora</taxon>
    </lineage>
</organism>
<accession>A0ABS1XVS6</accession>
<name>A0ABS1XVS6_9ACTN</name>
<dbReference type="RefSeq" id="WP_203176300.1">
    <property type="nucleotide sequence ID" value="NZ_JAEVHM010000076.1"/>
</dbReference>
<comment type="caution">
    <text evidence="2">The sequence shown here is derived from an EMBL/GenBank/DDBJ whole genome shotgun (WGS) entry which is preliminary data.</text>
</comment>
<feature type="compositionally biased region" description="Polar residues" evidence="1">
    <location>
        <begin position="7"/>
        <end position="19"/>
    </location>
</feature>
<gene>
    <name evidence="2" type="ORF">JNW91_16810</name>
</gene>
<evidence type="ECO:0000256" key="1">
    <source>
        <dbReference type="SAM" id="MobiDB-lite"/>
    </source>
</evidence>